<gene>
    <name evidence="2" type="ORF">Mco01_48340</name>
</gene>
<name>A0ABQ4G476_9ACTN</name>
<protein>
    <submittedName>
        <fullName evidence="2">Uncharacterized protein</fullName>
    </submittedName>
</protein>
<keyword evidence="3" id="KW-1185">Reference proteome</keyword>
<feature type="region of interest" description="Disordered" evidence="1">
    <location>
        <begin position="71"/>
        <end position="105"/>
    </location>
</feature>
<evidence type="ECO:0000313" key="2">
    <source>
        <dbReference type="EMBL" id="GIH41834.1"/>
    </source>
</evidence>
<sequence length="105" mass="10859">MSSSETTPTGRLSASITVTAPTLNRRIVWTRSANDASIRTATATLPMTSFTCVAMTRLPVSVPACPDPPFPVSGEGPGPEGLSAVNPQVAGWTGRWGGNDMGDRG</sequence>
<dbReference type="Proteomes" id="UP000603904">
    <property type="component" value="Unassembled WGS sequence"/>
</dbReference>
<dbReference type="EMBL" id="BOOC01000026">
    <property type="protein sequence ID" value="GIH41834.1"/>
    <property type="molecule type" value="Genomic_DNA"/>
</dbReference>
<reference evidence="2 3" key="1">
    <citation type="submission" date="2021-01" db="EMBL/GenBank/DDBJ databases">
        <title>Whole genome shotgun sequence of Microbispora corallina NBRC 16416.</title>
        <authorList>
            <person name="Komaki H."/>
            <person name="Tamura T."/>
        </authorList>
    </citation>
    <scope>NUCLEOTIDE SEQUENCE [LARGE SCALE GENOMIC DNA]</scope>
    <source>
        <strain evidence="2 3">NBRC 16416</strain>
    </source>
</reference>
<comment type="caution">
    <text evidence="2">The sequence shown here is derived from an EMBL/GenBank/DDBJ whole genome shotgun (WGS) entry which is preliminary data.</text>
</comment>
<organism evidence="2 3">
    <name type="scientific">Microbispora corallina</name>
    <dbReference type="NCBI Taxonomy" id="83302"/>
    <lineage>
        <taxon>Bacteria</taxon>
        <taxon>Bacillati</taxon>
        <taxon>Actinomycetota</taxon>
        <taxon>Actinomycetes</taxon>
        <taxon>Streptosporangiales</taxon>
        <taxon>Streptosporangiaceae</taxon>
        <taxon>Microbispora</taxon>
    </lineage>
</organism>
<accession>A0ABQ4G476</accession>
<proteinExistence type="predicted"/>
<evidence type="ECO:0000313" key="3">
    <source>
        <dbReference type="Proteomes" id="UP000603904"/>
    </source>
</evidence>
<feature type="compositionally biased region" description="Gly residues" evidence="1">
    <location>
        <begin position="94"/>
        <end position="105"/>
    </location>
</feature>
<evidence type="ECO:0000256" key="1">
    <source>
        <dbReference type="SAM" id="MobiDB-lite"/>
    </source>
</evidence>